<evidence type="ECO:0000259" key="4">
    <source>
        <dbReference type="SMART" id="SM01233"/>
    </source>
</evidence>
<feature type="compositionally biased region" description="Basic and acidic residues" evidence="3">
    <location>
        <begin position="110"/>
        <end position="124"/>
    </location>
</feature>
<feature type="region of interest" description="Disordered" evidence="3">
    <location>
        <begin position="315"/>
        <end position="348"/>
    </location>
</feature>
<accession>A0A166FN97</accession>
<dbReference type="STRING" id="79200.A0A166FN97"/>
<evidence type="ECO:0000256" key="1">
    <source>
        <dbReference type="ARBA" id="ARBA00004496"/>
    </source>
</evidence>
<feature type="region of interest" description="Disordered" evidence="3">
    <location>
        <begin position="1"/>
        <end position="237"/>
    </location>
</feature>
<keyword evidence="2" id="KW-0963">Cytoplasm</keyword>
<feature type="compositionally biased region" description="Basic and acidic residues" evidence="3">
    <location>
        <begin position="197"/>
        <end position="209"/>
    </location>
</feature>
<comment type="subcellular location">
    <subcellularLocation>
        <location evidence="1">Cytoplasm</location>
    </subcellularLocation>
</comment>
<dbReference type="KEGG" id="dcr:108204895"/>
<feature type="compositionally biased region" description="Basic and acidic residues" evidence="3">
    <location>
        <begin position="149"/>
        <end position="161"/>
    </location>
</feature>
<gene>
    <name evidence="5" type="ORF">DCAR_000646</name>
    <name evidence="6" type="ORF">DCAR_0100433</name>
</gene>
<dbReference type="GO" id="GO:0005634">
    <property type="term" value="C:nucleus"/>
    <property type="evidence" value="ECO:0007669"/>
    <property type="project" value="TreeGrafter"/>
</dbReference>
<dbReference type="InterPro" id="IPR039764">
    <property type="entry name" value="HABP4/SERBP1-like"/>
</dbReference>
<evidence type="ECO:0000313" key="7">
    <source>
        <dbReference type="Proteomes" id="UP000077755"/>
    </source>
</evidence>
<feature type="compositionally biased region" description="Low complexity" evidence="3">
    <location>
        <begin position="92"/>
        <end position="108"/>
    </location>
</feature>
<feature type="compositionally biased region" description="Low complexity" evidence="3">
    <location>
        <begin position="31"/>
        <end position="42"/>
    </location>
</feature>
<dbReference type="Pfam" id="PF04774">
    <property type="entry name" value="HABP4_PAI-RBP1"/>
    <property type="match status" value="1"/>
</dbReference>
<organism evidence="5">
    <name type="scientific">Daucus carota subsp. sativus</name>
    <name type="common">Carrot</name>
    <dbReference type="NCBI Taxonomy" id="79200"/>
    <lineage>
        <taxon>Eukaryota</taxon>
        <taxon>Viridiplantae</taxon>
        <taxon>Streptophyta</taxon>
        <taxon>Embryophyta</taxon>
        <taxon>Tracheophyta</taxon>
        <taxon>Spermatophyta</taxon>
        <taxon>Magnoliopsida</taxon>
        <taxon>eudicotyledons</taxon>
        <taxon>Gunneridae</taxon>
        <taxon>Pentapetalae</taxon>
        <taxon>asterids</taxon>
        <taxon>campanulids</taxon>
        <taxon>Apiales</taxon>
        <taxon>Apiaceae</taxon>
        <taxon>Apioideae</taxon>
        <taxon>Scandiceae</taxon>
        <taxon>Daucinae</taxon>
        <taxon>Daucus</taxon>
        <taxon>Daucus sect. Daucus</taxon>
    </lineage>
</organism>
<dbReference type="PANTHER" id="PTHR12299:SF17">
    <property type="entry name" value="AT19571P-RELATED"/>
    <property type="match status" value="1"/>
</dbReference>
<dbReference type="SMART" id="SM01233">
    <property type="entry name" value="HABP4_PAI-RBP1"/>
    <property type="match status" value="1"/>
</dbReference>
<reference evidence="6" key="2">
    <citation type="submission" date="2022-03" db="EMBL/GenBank/DDBJ databases">
        <title>Draft title - Genomic analysis of global carrot germplasm unveils the trajectory of domestication and the origin of high carotenoid orange carrot.</title>
        <authorList>
            <person name="Iorizzo M."/>
            <person name="Ellison S."/>
            <person name="Senalik D."/>
            <person name="Macko-Podgorni A."/>
            <person name="Grzebelus D."/>
            <person name="Bostan H."/>
            <person name="Rolling W."/>
            <person name="Curaba J."/>
            <person name="Simon P."/>
        </authorList>
    </citation>
    <scope>NUCLEOTIDE SEQUENCE</scope>
    <source>
        <tissue evidence="6">Leaf</tissue>
    </source>
</reference>
<protein>
    <recommendedName>
        <fullName evidence="4">Hyaluronan/mRNA-binding protein domain-containing protein</fullName>
    </recommendedName>
</protein>
<name>A0A166FN97_DAUCS</name>
<evidence type="ECO:0000313" key="6">
    <source>
        <dbReference type="EMBL" id="WOG81287.1"/>
    </source>
</evidence>
<evidence type="ECO:0000256" key="3">
    <source>
        <dbReference type="SAM" id="MobiDB-lite"/>
    </source>
</evidence>
<keyword evidence="7" id="KW-1185">Reference proteome</keyword>
<dbReference type="EMBL" id="LNRQ01000001">
    <property type="protein sequence ID" value="KZN07977.1"/>
    <property type="molecule type" value="Genomic_DNA"/>
</dbReference>
<dbReference type="InterPro" id="IPR006861">
    <property type="entry name" value="HABP4_PAIRBP1-bd"/>
</dbReference>
<dbReference type="InterPro" id="IPR019084">
    <property type="entry name" value="STM1-like_N"/>
</dbReference>
<dbReference type="PANTHER" id="PTHR12299">
    <property type="entry name" value="HYALURONIC ACID-BINDING PROTEIN 4"/>
    <property type="match status" value="1"/>
</dbReference>
<evidence type="ECO:0000313" key="5">
    <source>
        <dbReference type="EMBL" id="KZN07977.1"/>
    </source>
</evidence>
<feature type="domain" description="Hyaluronan/mRNA-binding protein" evidence="4">
    <location>
        <begin position="153"/>
        <end position="262"/>
    </location>
</feature>
<dbReference type="GO" id="GO:0003723">
    <property type="term" value="F:RNA binding"/>
    <property type="evidence" value="ECO:0007669"/>
    <property type="project" value="InterPro"/>
</dbReference>
<dbReference type="Pfam" id="PF09598">
    <property type="entry name" value="Stm1_N"/>
    <property type="match status" value="1"/>
</dbReference>
<sequence>MASANPFDLLVDDDNDDVSQLIQKLPPPVKKAPVVEAPAKAAGKLPSKPLPPAQAVRESRGDGQRGGGRAGGRGTGRGRGGAGRFGRDPADNGNSYSSNNNGFSGGYNRQPEEGDLDKSSDRRGGYGGPRGGAPRGGRRGGFSNGDAADGERPRRVYERHSGTGRGNEFSKRDGAGRGNWGTPTDDIAPVNEELVNDGEKNVDVEKQAEQEDAGDASKENPVTEPEEKEPEVKEMTLEEYEKVREEKRKALLALKSEERKVDLDKDFESMQLLSSKKNEEEIFVKLGSDKEKRKEAEKEEKARKALSINEFLKPAEGEKYYGPGRGRGRGRGPRGGYTGNFGNNVPAPIIEDQYQFPTLGAK</sequence>
<feature type="compositionally biased region" description="Gly residues" evidence="3">
    <location>
        <begin position="64"/>
        <end position="84"/>
    </location>
</feature>
<dbReference type="Gene3D" id="6.10.140.1040">
    <property type="match status" value="1"/>
</dbReference>
<dbReference type="Proteomes" id="UP000077755">
    <property type="component" value="Chromosome 1"/>
</dbReference>
<dbReference type="Gramene" id="KZN07977">
    <property type="protein sequence ID" value="KZN07977"/>
    <property type="gene ID" value="DCAR_000646"/>
</dbReference>
<dbReference type="EMBL" id="CP093343">
    <property type="protein sequence ID" value="WOG81287.1"/>
    <property type="molecule type" value="Genomic_DNA"/>
</dbReference>
<proteinExistence type="predicted"/>
<reference evidence="5" key="1">
    <citation type="journal article" date="2016" name="Nat. Genet.">
        <title>A high-quality carrot genome assembly provides new insights into carotenoid accumulation and asterid genome evolution.</title>
        <authorList>
            <person name="Iorizzo M."/>
            <person name="Ellison S."/>
            <person name="Senalik D."/>
            <person name="Zeng P."/>
            <person name="Satapoomin P."/>
            <person name="Huang J."/>
            <person name="Bowman M."/>
            <person name="Iovene M."/>
            <person name="Sanseverino W."/>
            <person name="Cavagnaro P."/>
            <person name="Yildiz M."/>
            <person name="Macko-Podgorni A."/>
            <person name="Moranska E."/>
            <person name="Grzebelus E."/>
            <person name="Grzebelus D."/>
            <person name="Ashrafi H."/>
            <person name="Zheng Z."/>
            <person name="Cheng S."/>
            <person name="Spooner D."/>
            <person name="Van Deynze A."/>
            <person name="Simon P."/>
        </authorList>
    </citation>
    <scope>NUCLEOTIDE SEQUENCE [LARGE SCALE GENOMIC DNA]</scope>
    <source>
        <tissue evidence="5">Leaf</tissue>
    </source>
</reference>
<dbReference type="AlphaFoldDB" id="A0A166FN97"/>
<evidence type="ECO:0000256" key="2">
    <source>
        <dbReference type="ARBA" id="ARBA00022490"/>
    </source>
</evidence>
<dbReference type="GO" id="GO:0005737">
    <property type="term" value="C:cytoplasm"/>
    <property type="evidence" value="ECO:0007669"/>
    <property type="project" value="UniProtKB-SubCell"/>
</dbReference>
<feature type="compositionally biased region" description="Gly residues" evidence="3">
    <location>
        <begin position="125"/>
        <end position="143"/>
    </location>
</feature>
<dbReference type="OMA" id="FANGDXG"/>
<dbReference type="OrthoDB" id="784393at2759"/>